<dbReference type="InterPro" id="IPR010989">
    <property type="entry name" value="SNARE"/>
</dbReference>
<dbReference type="InterPro" id="IPR015260">
    <property type="entry name" value="Syntaxin-6/10/61_N"/>
</dbReference>
<feature type="non-terminal residue" evidence="12">
    <location>
        <position position="1"/>
    </location>
</feature>
<evidence type="ECO:0000313" key="12">
    <source>
        <dbReference type="EMBL" id="GLI61204.1"/>
    </source>
</evidence>
<sequence>ILSIGTFLKGCEFPCCIFLSQEYCLIVLEPSSSRMPSQDPFYLIRQEIQDTVNELQQRMSRFHGLQATNPERKKIAQSVEEGCNSLAWQLNELDTAVDRASENPQRFNLTPEELSSRRRWISNTRRQVEGMKETLRTATAPSPPVSVAESKAVAANDKFLSGQYDTQQLMLKRQDQDLEDIEQAVIRIGRQGREIGNELAAQDILLNELEQDVDTTQSRLKAAQKKMQELIRKSGSNTQLVLIAVLIVILVILAVFAFM</sequence>
<evidence type="ECO:0000259" key="11">
    <source>
        <dbReference type="PROSITE" id="PS50192"/>
    </source>
</evidence>
<dbReference type="SMART" id="SM00397">
    <property type="entry name" value="t_SNARE"/>
    <property type="match status" value="1"/>
</dbReference>
<keyword evidence="3" id="KW-0813">Transport</keyword>
<evidence type="ECO:0000256" key="5">
    <source>
        <dbReference type="ARBA" id="ARBA00022927"/>
    </source>
</evidence>
<evidence type="ECO:0000256" key="3">
    <source>
        <dbReference type="ARBA" id="ARBA00022448"/>
    </source>
</evidence>
<evidence type="ECO:0000256" key="7">
    <source>
        <dbReference type="ARBA" id="ARBA00023034"/>
    </source>
</evidence>
<keyword evidence="8 10" id="KW-0472">Membrane</keyword>
<evidence type="ECO:0000256" key="9">
    <source>
        <dbReference type="SAM" id="Coils"/>
    </source>
</evidence>
<dbReference type="Gene3D" id="1.20.58.90">
    <property type="match status" value="1"/>
</dbReference>
<dbReference type="Gene3D" id="1.20.5.110">
    <property type="match status" value="1"/>
</dbReference>
<evidence type="ECO:0000256" key="6">
    <source>
        <dbReference type="ARBA" id="ARBA00022989"/>
    </source>
</evidence>
<dbReference type="PROSITE" id="PS50192">
    <property type="entry name" value="T_SNARE"/>
    <property type="match status" value="1"/>
</dbReference>
<dbReference type="InterPro" id="IPR000727">
    <property type="entry name" value="T_SNARE_dom"/>
</dbReference>
<proteinExistence type="inferred from homology"/>
<dbReference type="SUPFAM" id="SSF58038">
    <property type="entry name" value="SNARE fusion complex"/>
    <property type="match status" value="1"/>
</dbReference>
<dbReference type="CDD" id="cd15841">
    <property type="entry name" value="SNARE_Qc"/>
    <property type="match status" value="1"/>
</dbReference>
<dbReference type="Pfam" id="PF09177">
    <property type="entry name" value="STX6_10_61_N"/>
    <property type="match status" value="1"/>
</dbReference>
<feature type="transmembrane region" description="Helical" evidence="10">
    <location>
        <begin position="240"/>
        <end position="258"/>
    </location>
</feature>
<dbReference type="Proteomes" id="UP001165090">
    <property type="component" value="Unassembled WGS sequence"/>
</dbReference>
<comment type="similarity">
    <text evidence="2">Belongs to the syntaxin family.</text>
</comment>
<dbReference type="InterPro" id="IPR006012">
    <property type="entry name" value="Syntaxin/epimorphin_CS"/>
</dbReference>
<protein>
    <recommendedName>
        <fullName evidence="11">t-SNARE coiled-coil homology domain-containing protein</fullName>
    </recommendedName>
</protein>
<comment type="subcellular location">
    <subcellularLocation>
        <location evidence="1">Golgi apparatus membrane</location>
        <topology evidence="1">Single-pass type IV membrane protein</topology>
    </subcellularLocation>
</comment>
<reference evidence="12 13" key="1">
    <citation type="journal article" date="2023" name="IScience">
        <title>Expanded male sex-determining region conserved during the evolution of homothallism in the green alga Volvox.</title>
        <authorList>
            <person name="Yamamoto K."/>
            <person name="Matsuzaki R."/>
            <person name="Mahakham W."/>
            <person name="Heman W."/>
            <person name="Sekimoto H."/>
            <person name="Kawachi M."/>
            <person name="Minakuchi Y."/>
            <person name="Toyoda A."/>
            <person name="Nozaki H."/>
        </authorList>
    </citation>
    <scope>NUCLEOTIDE SEQUENCE [LARGE SCALE GENOMIC DNA]</scope>
    <source>
        <strain evidence="12 13">NIES-4468</strain>
    </source>
</reference>
<dbReference type="SUPFAM" id="SSF47661">
    <property type="entry name" value="t-snare proteins"/>
    <property type="match status" value="1"/>
</dbReference>
<comment type="caution">
    <text evidence="12">The sequence shown here is derived from an EMBL/GenBank/DDBJ whole genome shotgun (WGS) entry which is preliminary data.</text>
</comment>
<dbReference type="Pfam" id="PF05739">
    <property type="entry name" value="SNARE"/>
    <property type="match status" value="1"/>
</dbReference>
<keyword evidence="13" id="KW-1185">Reference proteome</keyword>
<keyword evidence="7" id="KW-0333">Golgi apparatus</keyword>
<dbReference type="CDD" id="cd21445">
    <property type="entry name" value="SNARE_NTD_AtSYP61-like"/>
    <property type="match status" value="1"/>
</dbReference>
<gene>
    <name evidence="12" type="ORF">VaNZ11_003496</name>
</gene>
<feature type="coiled-coil region" evidence="9">
    <location>
        <begin position="164"/>
        <end position="233"/>
    </location>
</feature>
<keyword evidence="9" id="KW-0175">Coiled coil</keyword>
<evidence type="ECO:0000256" key="2">
    <source>
        <dbReference type="ARBA" id="ARBA00009063"/>
    </source>
</evidence>
<evidence type="ECO:0000313" key="13">
    <source>
        <dbReference type="Proteomes" id="UP001165090"/>
    </source>
</evidence>
<organism evidence="12 13">
    <name type="scientific">Volvox africanus</name>
    <dbReference type="NCBI Taxonomy" id="51714"/>
    <lineage>
        <taxon>Eukaryota</taxon>
        <taxon>Viridiplantae</taxon>
        <taxon>Chlorophyta</taxon>
        <taxon>core chlorophytes</taxon>
        <taxon>Chlorophyceae</taxon>
        <taxon>CS clade</taxon>
        <taxon>Chlamydomonadales</taxon>
        <taxon>Volvocaceae</taxon>
        <taxon>Volvox</taxon>
    </lineage>
</organism>
<evidence type="ECO:0000256" key="4">
    <source>
        <dbReference type="ARBA" id="ARBA00022692"/>
    </source>
</evidence>
<dbReference type="PANTHER" id="PTHR12791">
    <property type="entry name" value="GOLGI SNARE BET1-RELATED"/>
    <property type="match status" value="1"/>
</dbReference>
<name>A0ABQ5RVG0_9CHLO</name>
<evidence type="ECO:0000256" key="1">
    <source>
        <dbReference type="ARBA" id="ARBA00004409"/>
    </source>
</evidence>
<keyword evidence="6 10" id="KW-1133">Transmembrane helix</keyword>
<evidence type="ECO:0000256" key="8">
    <source>
        <dbReference type="ARBA" id="ARBA00023136"/>
    </source>
</evidence>
<keyword evidence="5" id="KW-0653">Protein transport</keyword>
<accession>A0ABQ5RVG0</accession>
<keyword evidence="4 10" id="KW-0812">Transmembrane</keyword>
<dbReference type="EMBL" id="BSDZ01000009">
    <property type="protein sequence ID" value="GLI61204.1"/>
    <property type="molecule type" value="Genomic_DNA"/>
</dbReference>
<evidence type="ECO:0000256" key="10">
    <source>
        <dbReference type="SAM" id="Phobius"/>
    </source>
</evidence>
<dbReference type="PROSITE" id="PS00914">
    <property type="entry name" value="SYNTAXIN"/>
    <property type="match status" value="1"/>
</dbReference>
<feature type="domain" description="T-SNARE coiled-coil homology" evidence="11">
    <location>
        <begin position="168"/>
        <end position="230"/>
    </location>
</feature>